<keyword evidence="3" id="KW-1185">Reference proteome</keyword>
<reference evidence="2 3" key="1">
    <citation type="submission" date="2018-11" db="EMBL/GenBank/DDBJ databases">
        <authorList>
            <consortium name="Pathogen Informatics"/>
        </authorList>
    </citation>
    <scope>NUCLEOTIDE SEQUENCE [LARGE SCALE GENOMIC DNA]</scope>
    <source>
        <strain>Denwood</strain>
        <strain evidence="3">Zambia</strain>
    </source>
</reference>
<dbReference type="EMBL" id="UZAL01035684">
    <property type="protein sequence ID" value="VDP68224.1"/>
    <property type="molecule type" value="Genomic_DNA"/>
</dbReference>
<name>A0A183PLR9_9TREM</name>
<feature type="compositionally biased region" description="Polar residues" evidence="1">
    <location>
        <begin position="13"/>
        <end position="29"/>
    </location>
</feature>
<protein>
    <submittedName>
        <fullName evidence="2">Uncharacterized protein</fullName>
    </submittedName>
</protein>
<feature type="region of interest" description="Disordered" evidence="1">
    <location>
        <begin position="1"/>
        <end position="111"/>
    </location>
</feature>
<organism evidence="2 3">
    <name type="scientific">Schistosoma mattheei</name>
    <dbReference type="NCBI Taxonomy" id="31246"/>
    <lineage>
        <taxon>Eukaryota</taxon>
        <taxon>Metazoa</taxon>
        <taxon>Spiralia</taxon>
        <taxon>Lophotrochozoa</taxon>
        <taxon>Platyhelminthes</taxon>
        <taxon>Trematoda</taxon>
        <taxon>Digenea</taxon>
        <taxon>Strigeidida</taxon>
        <taxon>Schistosomatoidea</taxon>
        <taxon>Schistosomatidae</taxon>
        <taxon>Schistosoma</taxon>
    </lineage>
</organism>
<evidence type="ECO:0000256" key="1">
    <source>
        <dbReference type="SAM" id="MobiDB-lite"/>
    </source>
</evidence>
<feature type="compositionally biased region" description="Basic and acidic residues" evidence="1">
    <location>
        <begin position="30"/>
        <end position="44"/>
    </location>
</feature>
<dbReference type="AlphaFoldDB" id="A0A183PLR9"/>
<gene>
    <name evidence="2" type="ORF">SMTD_LOCUS15304</name>
</gene>
<sequence>MRNTSDLLARHYWQQNTVGGDRPNSSGGKNQEEALEVDRTHIEESTQQSHKASPHTEFSRPRVKWKTKEHIIPRNVDRHEKDEQQLDGTIMEGAGQSGLENPGRRPMLRWE</sequence>
<evidence type="ECO:0000313" key="3">
    <source>
        <dbReference type="Proteomes" id="UP000269396"/>
    </source>
</evidence>
<proteinExistence type="predicted"/>
<dbReference type="Proteomes" id="UP000269396">
    <property type="component" value="Unassembled WGS sequence"/>
</dbReference>
<feature type="compositionally biased region" description="Basic and acidic residues" evidence="1">
    <location>
        <begin position="66"/>
        <end position="84"/>
    </location>
</feature>
<accession>A0A183PLR9</accession>
<evidence type="ECO:0000313" key="2">
    <source>
        <dbReference type="EMBL" id="VDP68224.1"/>
    </source>
</evidence>